<organism evidence="6 7">
    <name type="scientific">Vibrio gazogenes</name>
    <dbReference type="NCBI Taxonomy" id="687"/>
    <lineage>
        <taxon>Bacteria</taxon>
        <taxon>Pseudomonadati</taxon>
        <taxon>Pseudomonadota</taxon>
        <taxon>Gammaproteobacteria</taxon>
        <taxon>Vibrionales</taxon>
        <taxon>Vibrionaceae</taxon>
        <taxon>Vibrio</taxon>
    </lineage>
</organism>
<sequence>MSDRRFPNKAPYGTSLDLMAIRIFVAIAETGSFVAAGKSIGLTRSAAGKALARLEGYLETRLFHRTTRQVTLTAEGQAFYERCLQILKSIEEAESSLRQQPTKLNGVLRMTVSEGYGKTVILPFIHQFQQQFPELSFDISFTDRIVDLVEEGIDVAIRVGESYTSTQYITRVIDRSRIGLYAAPDYLKKNNPPRTIADLDKHQVLIYGSGTAPAYFQLKTEDHRWVKVQGQSFMKFDSGDAIRVACCTGMGISLLPEFLVKNDVKAGLLIPLSMDDQHEDSVSIHSIYPDRQFLPNRVRVFLDTLIAYLG</sequence>
<evidence type="ECO:0000256" key="1">
    <source>
        <dbReference type="ARBA" id="ARBA00009437"/>
    </source>
</evidence>
<reference evidence="6 7" key="1">
    <citation type="submission" date="2016-12" db="EMBL/GenBank/DDBJ databases">
        <authorList>
            <person name="Song W.-J."/>
            <person name="Kurnit D.M."/>
        </authorList>
    </citation>
    <scope>NUCLEOTIDE SEQUENCE [LARGE SCALE GENOMIC DNA]</scope>
    <source>
        <strain evidence="6 7">ATCC 43942</strain>
    </source>
</reference>
<evidence type="ECO:0000256" key="2">
    <source>
        <dbReference type="ARBA" id="ARBA00023015"/>
    </source>
</evidence>
<dbReference type="InterPro" id="IPR000847">
    <property type="entry name" value="LysR_HTH_N"/>
</dbReference>
<dbReference type="PROSITE" id="PS50931">
    <property type="entry name" value="HTH_LYSR"/>
    <property type="match status" value="1"/>
</dbReference>
<evidence type="ECO:0000256" key="3">
    <source>
        <dbReference type="ARBA" id="ARBA00023125"/>
    </source>
</evidence>
<dbReference type="FunFam" id="1.10.10.10:FF:000001">
    <property type="entry name" value="LysR family transcriptional regulator"/>
    <property type="match status" value="1"/>
</dbReference>
<dbReference type="RefSeq" id="WP_021021580.1">
    <property type="nucleotide sequence ID" value="NZ_CP018835.1"/>
</dbReference>
<dbReference type="PANTHER" id="PTHR30537">
    <property type="entry name" value="HTH-TYPE TRANSCRIPTIONAL REGULATOR"/>
    <property type="match status" value="1"/>
</dbReference>
<dbReference type="Gene3D" id="3.40.190.290">
    <property type="match status" value="1"/>
</dbReference>
<protein>
    <submittedName>
        <fullName evidence="6">LysR family transcriptional regulator</fullName>
    </submittedName>
</protein>
<dbReference type="Proteomes" id="UP000196708">
    <property type="component" value="Chromosome 1"/>
</dbReference>
<keyword evidence="2" id="KW-0805">Transcription regulation</keyword>
<dbReference type="GO" id="GO:0043565">
    <property type="term" value="F:sequence-specific DNA binding"/>
    <property type="evidence" value="ECO:0007669"/>
    <property type="project" value="TreeGrafter"/>
</dbReference>
<dbReference type="GO" id="GO:0006351">
    <property type="term" value="P:DNA-templated transcription"/>
    <property type="evidence" value="ECO:0007669"/>
    <property type="project" value="TreeGrafter"/>
</dbReference>
<dbReference type="CDD" id="cd08422">
    <property type="entry name" value="PBP2_CrgA_like"/>
    <property type="match status" value="1"/>
</dbReference>
<dbReference type="EMBL" id="CP018835">
    <property type="protein sequence ID" value="ASA54556.1"/>
    <property type="molecule type" value="Genomic_DNA"/>
</dbReference>
<dbReference type="PANTHER" id="PTHR30537:SF5">
    <property type="entry name" value="HTH-TYPE TRANSCRIPTIONAL ACTIVATOR TTDR-RELATED"/>
    <property type="match status" value="1"/>
</dbReference>
<comment type="similarity">
    <text evidence="1">Belongs to the LysR transcriptional regulatory family.</text>
</comment>
<dbReference type="InterPro" id="IPR005119">
    <property type="entry name" value="LysR_subst-bd"/>
</dbReference>
<dbReference type="OrthoDB" id="9110639at2"/>
<evidence type="ECO:0000259" key="5">
    <source>
        <dbReference type="PROSITE" id="PS50931"/>
    </source>
</evidence>
<dbReference type="KEGG" id="vga:BSQ33_01615"/>
<dbReference type="SUPFAM" id="SSF46785">
    <property type="entry name" value="Winged helix' DNA-binding domain"/>
    <property type="match status" value="1"/>
</dbReference>
<name>A0A1Z2SBJ4_VIBGA</name>
<dbReference type="InterPro" id="IPR036388">
    <property type="entry name" value="WH-like_DNA-bd_sf"/>
</dbReference>
<proteinExistence type="inferred from homology"/>
<keyword evidence="3" id="KW-0238">DNA-binding</keyword>
<dbReference type="Gene3D" id="1.10.10.10">
    <property type="entry name" value="Winged helix-like DNA-binding domain superfamily/Winged helix DNA-binding domain"/>
    <property type="match status" value="1"/>
</dbReference>
<accession>A0A1Z2SBJ4</accession>
<dbReference type="InterPro" id="IPR058163">
    <property type="entry name" value="LysR-type_TF_proteobact-type"/>
</dbReference>
<dbReference type="Pfam" id="PF03466">
    <property type="entry name" value="LysR_substrate"/>
    <property type="match status" value="1"/>
</dbReference>
<evidence type="ECO:0000313" key="7">
    <source>
        <dbReference type="Proteomes" id="UP000196708"/>
    </source>
</evidence>
<feature type="domain" description="HTH lysR-type" evidence="5">
    <location>
        <begin position="16"/>
        <end position="73"/>
    </location>
</feature>
<dbReference type="Pfam" id="PF00126">
    <property type="entry name" value="HTH_1"/>
    <property type="match status" value="1"/>
</dbReference>
<dbReference type="SUPFAM" id="SSF53850">
    <property type="entry name" value="Periplasmic binding protein-like II"/>
    <property type="match status" value="1"/>
</dbReference>
<dbReference type="InterPro" id="IPR036390">
    <property type="entry name" value="WH_DNA-bd_sf"/>
</dbReference>
<gene>
    <name evidence="6" type="ORF">BSQ33_01615</name>
</gene>
<evidence type="ECO:0000313" key="6">
    <source>
        <dbReference type="EMBL" id="ASA54556.1"/>
    </source>
</evidence>
<evidence type="ECO:0000256" key="4">
    <source>
        <dbReference type="ARBA" id="ARBA00023163"/>
    </source>
</evidence>
<dbReference type="AlphaFoldDB" id="A0A1Z2SBJ4"/>
<dbReference type="GO" id="GO:0003700">
    <property type="term" value="F:DNA-binding transcription factor activity"/>
    <property type="evidence" value="ECO:0007669"/>
    <property type="project" value="InterPro"/>
</dbReference>
<keyword evidence="4" id="KW-0804">Transcription</keyword>